<accession>A0A2H3CSW1</accession>
<evidence type="ECO:0000313" key="1">
    <source>
        <dbReference type="EMBL" id="PBK86115.1"/>
    </source>
</evidence>
<dbReference type="AlphaFoldDB" id="A0A2H3CSW1"/>
<dbReference type="InParanoid" id="A0A2H3CSW1"/>
<dbReference type="EMBL" id="KZ293686">
    <property type="protein sequence ID" value="PBK86115.1"/>
    <property type="molecule type" value="Genomic_DNA"/>
</dbReference>
<keyword evidence="2" id="KW-1185">Reference proteome</keyword>
<gene>
    <name evidence="1" type="ORF">ARMGADRAFT_1035842</name>
</gene>
<proteinExistence type="predicted"/>
<evidence type="ECO:0000313" key="2">
    <source>
        <dbReference type="Proteomes" id="UP000217790"/>
    </source>
</evidence>
<reference evidence="2" key="1">
    <citation type="journal article" date="2017" name="Nat. Ecol. Evol.">
        <title>Genome expansion and lineage-specific genetic innovations in the forest pathogenic fungi Armillaria.</title>
        <authorList>
            <person name="Sipos G."/>
            <person name="Prasanna A.N."/>
            <person name="Walter M.C."/>
            <person name="O'Connor E."/>
            <person name="Balint B."/>
            <person name="Krizsan K."/>
            <person name="Kiss B."/>
            <person name="Hess J."/>
            <person name="Varga T."/>
            <person name="Slot J."/>
            <person name="Riley R."/>
            <person name="Boka B."/>
            <person name="Rigling D."/>
            <person name="Barry K."/>
            <person name="Lee J."/>
            <person name="Mihaltcheva S."/>
            <person name="LaButti K."/>
            <person name="Lipzen A."/>
            <person name="Waldron R."/>
            <person name="Moloney N.M."/>
            <person name="Sperisen C."/>
            <person name="Kredics L."/>
            <person name="Vagvoelgyi C."/>
            <person name="Patrignani A."/>
            <person name="Fitzpatrick D."/>
            <person name="Nagy I."/>
            <person name="Doyle S."/>
            <person name="Anderson J.B."/>
            <person name="Grigoriev I.V."/>
            <person name="Gueldener U."/>
            <person name="Muensterkoetter M."/>
            <person name="Nagy L.G."/>
        </authorList>
    </citation>
    <scope>NUCLEOTIDE SEQUENCE [LARGE SCALE GENOMIC DNA]</scope>
    <source>
        <strain evidence="2">Ar21-2</strain>
    </source>
</reference>
<dbReference type="Proteomes" id="UP000217790">
    <property type="component" value="Unassembled WGS sequence"/>
</dbReference>
<organism evidence="1 2">
    <name type="scientific">Armillaria gallica</name>
    <name type="common">Bulbous honey fungus</name>
    <name type="synonym">Armillaria bulbosa</name>
    <dbReference type="NCBI Taxonomy" id="47427"/>
    <lineage>
        <taxon>Eukaryota</taxon>
        <taxon>Fungi</taxon>
        <taxon>Dikarya</taxon>
        <taxon>Basidiomycota</taxon>
        <taxon>Agaricomycotina</taxon>
        <taxon>Agaricomycetes</taxon>
        <taxon>Agaricomycetidae</taxon>
        <taxon>Agaricales</taxon>
        <taxon>Marasmiineae</taxon>
        <taxon>Physalacriaceae</taxon>
        <taxon>Armillaria</taxon>
    </lineage>
</organism>
<dbReference type="OrthoDB" id="10583078at2759"/>
<protein>
    <submittedName>
        <fullName evidence="1">Uncharacterized protein</fullName>
    </submittedName>
</protein>
<sequence length="264" mass="29472">MNDKDGGQGEDDLEPVAMLGVAYIMEIGTLLSLPVVDKHHGGTIIECYDGTTKGDWAEVRVKGVDFVQCPVVTQMEEHNFLLWVSIELYPGVYCTFWQPLWVLVSMHDVPYCQHQPDSLGYETGDPITVISLFGMRREPASQCNLVLAMESYKQLVTMEILLVQGFAGKNSDSNGPHVEYSLRLGSSAESVELVLRLPLLIKLVLPLNVELDAKDIGWLIAIPVMLPVMLVEVMVIDDCPQTTAIRQSREKGTTLENTRGMHRW</sequence>
<name>A0A2H3CSW1_ARMGA</name>